<dbReference type="Proteomes" id="UP001165101">
    <property type="component" value="Unassembled WGS sequence"/>
</dbReference>
<name>A0ACB5TWE8_CANBO</name>
<proteinExistence type="predicted"/>
<sequence>MFNKYFIKHKAQYEVYLQSQQIKPSSENIINNPSHLVALKSAYDDFDFCFERHDDSYALLPNNTARNPRFNNFMDHSHAALLKATKEKQQQPPPSDVTNRSATTSDTSSSSASAIRMKSQTVPPGLPTQGVAPGTAEAECGQGGPITVNQFAPDSNYSPSVSETASSFALIDQVNQLLPPTFAINGLVDYFFQKTYYILPYIDETLFREDLSYILIEDKPSGRSRIEISHPAHLTTVSLLLIVLRLAYLTINVQDYYVDPNLIDNANLAAILRSGISIDKKFVELSKFIIMSTPGEHNILRKITLQNIQVLLCLRLYRVLSPEDGDESYDSAILFAMIVQMLRMQGMFRDPDNYNEVITDERVKVLWRRIYYKVLYLDVMQSLNFGCPLTIPDNEWDIRLPELNNTDKKILQSFKTGNAINISSDKLKNIIREDAINKEIFLEYDLTILLRKSVKLSHSLNDPCKRSDFNRLFQEIRDFLSLRINNFNDLVNNKVKVDAMYTIFNIPRFKEFMIRHDLMVVYLNLNYLLYLVFENEDEEEDSPINPFLKRNSSSTAKTPSTVDSEDQERQLKFSESYLKNAFEAALIILKSGFDFLEYISSDSLTNSDNPKFNNLKSFFNGFEDLVSSQILTNLQNSLFFSLSLLVRGQFENVPYGEFLLNLNNSTDSIDVLNWFNVSITKPDGKSNNNSNNNSMFDNEGDNSDNNDRINFLHVGEYQC</sequence>
<reference evidence="1" key="1">
    <citation type="submission" date="2023-04" db="EMBL/GenBank/DDBJ databases">
        <title>Candida boidinii NBRC 1967.</title>
        <authorList>
            <person name="Ichikawa N."/>
            <person name="Sato H."/>
            <person name="Tonouchi N."/>
        </authorList>
    </citation>
    <scope>NUCLEOTIDE SEQUENCE</scope>
    <source>
        <strain evidence="1">NBRC 1967</strain>
    </source>
</reference>
<protein>
    <submittedName>
        <fullName evidence="1">Unnamed protein product</fullName>
    </submittedName>
</protein>
<gene>
    <name evidence="1" type="ORF">Cboi01_000414000</name>
</gene>
<evidence type="ECO:0000313" key="1">
    <source>
        <dbReference type="EMBL" id="GME96063.1"/>
    </source>
</evidence>
<evidence type="ECO:0000313" key="2">
    <source>
        <dbReference type="Proteomes" id="UP001165101"/>
    </source>
</evidence>
<keyword evidence="2" id="KW-1185">Reference proteome</keyword>
<organism evidence="1 2">
    <name type="scientific">Candida boidinii</name>
    <name type="common">Yeast</name>
    <dbReference type="NCBI Taxonomy" id="5477"/>
    <lineage>
        <taxon>Eukaryota</taxon>
        <taxon>Fungi</taxon>
        <taxon>Dikarya</taxon>
        <taxon>Ascomycota</taxon>
        <taxon>Saccharomycotina</taxon>
        <taxon>Pichiomycetes</taxon>
        <taxon>Pichiales</taxon>
        <taxon>Pichiaceae</taxon>
        <taxon>Ogataea</taxon>
        <taxon>Ogataea/Candida clade</taxon>
    </lineage>
</organism>
<accession>A0ACB5TWE8</accession>
<dbReference type="EMBL" id="BSXV01002549">
    <property type="protein sequence ID" value="GME96063.1"/>
    <property type="molecule type" value="Genomic_DNA"/>
</dbReference>
<comment type="caution">
    <text evidence="1">The sequence shown here is derived from an EMBL/GenBank/DDBJ whole genome shotgun (WGS) entry which is preliminary data.</text>
</comment>